<keyword evidence="8 12" id="KW-0472">Membrane</keyword>
<dbReference type="RefSeq" id="WP_166930604.1">
    <property type="nucleotide sequence ID" value="NZ_BAAADD010000001.1"/>
</dbReference>
<evidence type="ECO:0000256" key="10">
    <source>
        <dbReference type="ARBA" id="ARBA00035120"/>
    </source>
</evidence>
<keyword evidence="12" id="KW-0479">Metal-binding</keyword>
<keyword evidence="3" id="KW-0997">Cell inner membrane</keyword>
<keyword evidence="14" id="KW-1185">Reference proteome</keyword>
<feature type="transmembrane region" description="Helical" evidence="12">
    <location>
        <begin position="72"/>
        <end position="88"/>
    </location>
</feature>
<dbReference type="EMBL" id="BAAADD010000001">
    <property type="protein sequence ID" value="GAA0557348.1"/>
    <property type="molecule type" value="Genomic_DNA"/>
</dbReference>
<dbReference type="NCBIfam" id="TIGR00494">
    <property type="entry name" value="crcB"/>
    <property type="match status" value="1"/>
</dbReference>
<evidence type="ECO:0000256" key="9">
    <source>
        <dbReference type="ARBA" id="ARBA00023303"/>
    </source>
</evidence>
<dbReference type="Pfam" id="PF02537">
    <property type="entry name" value="CRCB"/>
    <property type="match status" value="1"/>
</dbReference>
<comment type="function">
    <text evidence="12">Fluoride-specific ion channel. Important for reducing fluoride concentration in the cell, thus reducing its toxicity.</text>
</comment>
<reference evidence="13 14" key="1">
    <citation type="journal article" date="2019" name="Int. J. Syst. Evol. Microbiol.">
        <title>The Global Catalogue of Microorganisms (GCM) 10K type strain sequencing project: providing services to taxonomists for standard genome sequencing and annotation.</title>
        <authorList>
            <consortium name="The Broad Institute Genomics Platform"/>
            <consortium name="The Broad Institute Genome Sequencing Center for Infectious Disease"/>
            <person name="Wu L."/>
            <person name="Ma J."/>
        </authorList>
    </citation>
    <scope>NUCLEOTIDE SEQUENCE [LARGE SCALE GENOMIC DNA]</scope>
    <source>
        <strain evidence="13 14">JCM 15089</strain>
    </source>
</reference>
<evidence type="ECO:0000256" key="1">
    <source>
        <dbReference type="ARBA" id="ARBA00004651"/>
    </source>
</evidence>
<dbReference type="NCBIfam" id="NF010802">
    <property type="entry name" value="PRK14206.1"/>
    <property type="match status" value="1"/>
</dbReference>
<evidence type="ECO:0000256" key="6">
    <source>
        <dbReference type="ARBA" id="ARBA00023053"/>
    </source>
</evidence>
<evidence type="ECO:0000313" key="14">
    <source>
        <dbReference type="Proteomes" id="UP001499951"/>
    </source>
</evidence>
<evidence type="ECO:0000256" key="12">
    <source>
        <dbReference type="HAMAP-Rule" id="MF_00454"/>
    </source>
</evidence>
<organism evidence="13 14">
    <name type="scientific">Rhizomicrobium electricum</name>
    <dbReference type="NCBI Taxonomy" id="480070"/>
    <lineage>
        <taxon>Bacteria</taxon>
        <taxon>Pseudomonadati</taxon>
        <taxon>Pseudomonadota</taxon>
        <taxon>Alphaproteobacteria</taxon>
        <taxon>Micropepsales</taxon>
        <taxon>Micropepsaceae</taxon>
        <taxon>Rhizomicrobium</taxon>
    </lineage>
</organism>
<evidence type="ECO:0000256" key="2">
    <source>
        <dbReference type="ARBA" id="ARBA00022475"/>
    </source>
</evidence>
<proteinExistence type="inferred from homology"/>
<keyword evidence="4 12" id="KW-0812">Transmembrane</keyword>
<keyword evidence="6 12" id="KW-0915">Sodium</keyword>
<keyword evidence="2 12" id="KW-1003">Cell membrane</keyword>
<evidence type="ECO:0000256" key="4">
    <source>
        <dbReference type="ARBA" id="ARBA00022692"/>
    </source>
</evidence>
<accession>A0ABN1E1P1</accession>
<comment type="catalytic activity">
    <reaction evidence="11">
        <text>fluoride(in) = fluoride(out)</text>
        <dbReference type="Rhea" id="RHEA:76159"/>
        <dbReference type="ChEBI" id="CHEBI:17051"/>
    </reaction>
    <physiologicalReaction direction="left-to-right" evidence="11">
        <dbReference type="Rhea" id="RHEA:76160"/>
    </physiologicalReaction>
</comment>
<feature type="transmembrane region" description="Helical" evidence="12">
    <location>
        <begin position="108"/>
        <end position="129"/>
    </location>
</feature>
<sequence>MPPLPLLLLVMAGGALGTGARYAVSGLVAASIGETFPWGTLIINITGSFIIGFFFTLTAPDGRLFVSGGTRQFVMTGFCGGYTTFSSFSLQTLNLMRQGEWMAASGNVVGSVTLCMLGVWLGSLTAGFINQLKGA</sequence>
<feature type="binding site" evidence="12">
    <location>
        <position position="80"/>
    </location>
    <ligand>
        <name>Na(+)</name>
        <dbReference type="ChEBI" id="CHEBI:29101"/>
        <note>structural</note>
    </ligand>
</feature>
<comment type="subcellular location">
    <subcellularLocation>
        <location evidence="1 12">Cell membrane</location>
        <topology evidence="1 12">Multi-pass membrane protein</topology>
    </subcellularLocation>
</comment>
<dbReference type="Proteomes" id="UP001499951">
    <property type="component" value="Unassembled WGS sequence"/>
</dbReference>
<dbReference type="InterPro" id="IPR003691">
    <property type="entry name" value="FluC"/>
</dbReference>
<feature type="transmembrane region" description="Helical" evidence="12">
    <location>
        <begin position="40"/>
        <end position="60"/>
    </location>
</feature>
<evidence type="ECO:0000256" key="7">
    <source>
        <dbReference type="ARBA" id="ARBA00023065"/>
    </source>
</evidence>
<evidence type="ECO:0000313" key="13">
    <source>
        <dbReference type="EMBL" id="GAA0557348.1"/>
    </source>
</evidence>
<evidence type="ECO:0000256" key="3">
    <source>
        <dbReference type="ARBA" id="ARBA00022519"/>
    </source>
</evidence>
<dbReference type="PANTHER" id="PTHR28259:SF1">
    <property type="entry name" value="FLUORIDE EXPORT PROTEIN 1-RELATED"/>
    <property type="match status" value="1"/>
</dbReference>
<keyword evidence="5 12" id="KW-1133">Transmembrane helix</keyword>
<evidence type="ECO:0000256" key="8">
    <source>
        <dbReference type="ARBA" id="ARBA00023136"/>
    </source>
</evidence>
<dbReference type="PANTHER" id="PTHR28259">
    <property type="entry name" value="FLUORIDE EXPORT PROTEIN 1-RELATED"/>
    <property type="match status" value="1"/>
</dbReference>
<name>A0ABN1E1P1_9PROT</name>
<evidence type="ECO:0000256" key="5">
    <source>
        <dbReference type="ARBA" id="ARBA00022989"/>
    </source>
</evidence>
<protein>
    <recommendedName>
        <fullName evidence="12">Fluoride-specific ion channel FluC</fullName>
    </recommendedName>
</protein>
<keyword evidence="12" id="KW-0813">Transport</keyword>
<comment type="similarity">
    <text evidence="10 12">Belongs to the fluoride channel Fluc/FEX (TC 1.A.43) family.</text>
</comment>
<dbReference type="HAMAP" id="MF_00454">
    <property type="entry name" value="FluC"/>
    <property type="match status" value="1"/>
</dbReference>
<gene>
    <name evidence="12 13" type="primary">crcB</name>
    <name evidence="12" type="synonym">fluC</name>
    <name evidence="13" type="ORF">GCM10008942_02270</name>
</gene>
<evidence type="ECO:0000256" key="11">
    <source>
        <dbReference type="ARBA" id="ARBA00035585"/>
    </source>
</evidence>
<keyword evidence="7 12" id="KW-0406">Ion transport</keyword>
<comment type="caution">
    <text evidence="13">The sequence shown here is derived from an EMBL/GenBank/DDBJ whole genome shotgun (WGS) entry which is preliminary data.</text>
</comment>
<comment type="activity regulation">
    <text evidence="12">Na(+) is not transported, but it plays an essential structural role and its presence is essential for fluoride channel function.</text>
</comment>
<feature type="binding site" evidence="12">
    <location>
        <position position="83"/>
    </location>
    <ligand>
        <name>Na(+)</name>
        <dbReference type="ChEBI" id="CHEBI:29101"/>
        <note>structural</note>
    </ligand>
</feature>
<keyword evidence="9 12" id="KW-0407">Ion channel</keyword>